<proteinExistence type="predicted"/>
<name>A0A015V2F8_BACFG</name>
<dbReference type="EMBL" id="JGDB01000248">
    <property type="protein sequence ID" value="EXY89471.1"/>
    <property type="molecule type" value="Genomic_DNA"/>
</dbReference>
<dbReference type="AlphaFoldDB" id="A0A015V2F8"/>
<sequence length="39" mass="4528">MSIAQTFCSFSKLREPLADIQECSFFNGYYLHTFTFNGL</sequence>
<accession>A0A015V2F8</accession>
<evidence type="ECO:0000313" key="1">
    <source>
        <dbReference type="EMBL" id="EXY89471.1"/>
    </source>
</evidence>
<dbReference type="Proteomes" id="UP000020773">
    <property type="component" value="Unassembled WGS sequence"/>
</dbReference>
<organism evidence="1 2">
    <name type="scientific">Bacteroides fragilis str. 3998T(B)3</name>
    <dbReference type="NCBI Taxonomy" id="1339316"/>
    <lineage>
        <taxon>Bacteria</taxon>
        <taxon>Pseudomonadati</taxon>
        <taxon>Bacteroidota</taxon>
        <taxon>Bacteroidia</taxon>
        <taxon>Bacteroidales</taxon>
        <taxon>Bacteroidaceae</taxon>
        <taxon>Bacteroides</taxon>
    </lineage>
</organism>
<protein>
    <submittedName>
        <fullName evidence="1">Uncharacterized protein</fullName>
    </submittedName>
</protein>
<reference evidence="1 2" key="1">
    <citation type="submission" date="2014-02" db="EMBL/GenBank/DDBJ databases">
        <authorList>
            <person name="Sears C."/>
            <person name="Carroll K."/>
            <person name="Sack B.R."/>
            <person name="Qadri F."/>
            <person name="Myers L.L."/>
            <person name="Chung G.-T."/>
            <person name="Escheverria P."/>
            <person name="Fraser C.M."/>
            <person name="Sadzewicz L."/>
            <person name="Shefchek K.A."/>
            <person name="Tallon L."/>
            <person name="Das S.P."/>
            <person name="Daugherty S."/>
            <person name="Mongodin E.F."/>
        </authorList>
    </citation>
    <scope>NUCLEOTIDE SEQUENCE [LARGE SCALE GENOMIC DNA]</scope>
    <source>
        <strain evidence="2">3998T(B)3</strain>
    </source>
</reference>
<comment type="caution">
    <text evidence="1">The sequence shown here is derived from an EMBL/GenBank/DDBJ whole genome shotgun (WGS) entry which is preliminary data.</text>
</comment>
<gene>
    <name evidence="1" type="ORF">M125_3864</name>
</gene>
<evidence type="ECO:0000313" key="2">
    <source>
        <dbReference type="Proteomes" id="UP000020773"/>
    </source>
</evidence>